<dbReference type="InterPro" id="IPR009056">
    <property type="entry name" value="Cyt_c-like_dom"/>
</dbReference>
<reference evidence="6 7" key="1">
    <citation type="submission" date="2021-06" db="EMBL/GenBank/DDBJ databases">
        <title>Complete genome of Haloferula helveola possessing various polysaccharide degrading enzymes.</title>
        <authorList>
            <person name="Takami H."/>
            <person name="Huang C."/>
            <person name="Hamasaki K."/>
        </authorList>
    </citation>
    <scope>NUCLEOTIDE SEQUENCE [LARGE SCALE GENOMIC DNA]</scope>
    <source>
        <strain evidence="6 7">CN-1</strain>
    </source>
</reference>
<dbReference type="SUPFAM" id="SSF63829">
    <property type="entry name" value="Calcium-dependent phosphotriesterase"/>
    <property type="match status" value="1"/>
</dbReference>
<name>A0ABN6H8I7_9BACT</name>
<dbReference type="RefSeq" id="WP_338685344.1">
    <property type="nucleotide sequence ID" value="NZ_AP024702.1"/>
</dbReference>
<evidence type="ECO:0000256" key="1">
    <source>
        <dbReference type="ARBA" id="ARBA00022617"/>
    </source>
</evidence>
<dbReference type="InterPro" id="IPR013427">
    <property type="entry name" value="Haem-bd_dom_put"/>
</dbReference>
<dbReference type="Pfam" id="PF00034">
    <property type="entry name" value="Cytochrom_C"/>
    <property type="match status" value="1"/>
</dbReference>
<feature type="domain" description="Cytochrome c" evidence="5">
    <location>
        <begin position="820"/>
        <end position="952"/>
    </location>
</feature>
<dbReference type="PROSITE" id="PS51007">
    <property type="entry name" value="CYTC"/>
    <property type="match status" value="1"/>
</dbReference>
<dbReference type="Gene3D" id="1.10.760.10">
    <property type="entry name" value="Cytochrome c-like domain"/>
    <property type="match status" value="1"/>
</dbReference>
<dbReference type="NCBIfam" id="TIGR02603">
    <property type="entry name" value="CxxCH_TIGR02603"/>
    <property type="match status" value="1"/>
</dbReference>
<sequence length="956" mass="106511">MRSLIPFIATALNAAEFPEPTNTETRPGTPMPAQEVAAKTPMPEGFRIGVFAAEPTVQNPIDCSWDFEGRMWVAENFTYERRGTNLRDDFRDRVILLKDTSGDGKADQRRVFTDDLINLTSLEWTPEGLWVMCPPQLLFIPDKNRDAVPDGPSEVVLDGFTVPKNNHHNFANGLRIGPDGWLYGRCGGSAPGDVGKPGTPAAGRIPLRGGVWRYHRFRGTFEVIASGTTNPWGHDWDKDGNLFIINTVNDHLFHVVPGMRLARKMTRPAHPRVYEMISGHADHWHYDTKGEWHQSRDGAANDLGGGHAHVGMMIYHGNNWPEEYRGRLFTINLHGRRINQEILKPEGSGFVASHAEDLFVTPDPFFRGVELTEGPHGEVYLLDWSDTGECHEHTGVHRTSGRIYMITYDEYRKFDVLTLEERNDDENSGDIQPWFLRIYQTIAPMPRIEPKLADAGPDAVSRSLRFTTDFWPLDRIDCTRTDLPNTVEEAEKYLPHMARLADHSPRVRLELASILQRLPVRLRRNLAVPLVRHAEDADDHNLPLLVWYGLIPVADHHPDHLVEIFAACEWPKLRQFIARRLAEDLDTRPAPLDALLRTARAHSRPGASADIVIGMSQALSGWATAEAPRSWKTFTETVPPASKAQLDELHSLFGDGRSIAEIEAVARNPKAPLEARHAAVRGLIRANPDNLKPILLSLLDTRQLNTTAASGLASFDDPKVAEALIRKLGKFHSTEQDKILEILSARPVFAKALLATVESGKLPAKQLTAYHARQIENLGDPVLTEKLHKLWGTPSSTDAAKADLIEKTRAALTPNVLAEASLKSGKQQFEARCASCHKLHGKGGNIGPDLTGGGRSDLDYLLHNIIDPSFELAPDYRMEIFTLKDGRTLTGVVKESSPKTVVIQTMTDRVPLERGQIGKRLVIETSLMPEGLLNGLSPEQVRDLFGYLMHPGPPAE</sequence>
<dbReference type="InterPro" id="IPR055557">
    <property type="entry name" value="DUF7133"/>
</dbReference>
<evidence type="ECO:0000256" key="4">
    <source>
        <dbReference type="PROSITE-ProRule" id="PRU00433"/>
    </source>
</evidence>
<evidence type="ECO:0000256" key="3">
    <source>
        <dbReference type="ARBA" id="ARBA00023004"/>
    </source>
</evidence>
<keyword evidence="3 4" id="KW-0408">Iron</keyword>
<keyword evidence="7" id="KW-1185">Reference proteome</keyword>
<dbReference type="Pfam" id="PF23500">
    <property type="entry name" value="DUF7133"/>
    <property type="match status" value="1"/>
</dbReference>
<dbReference type="Gene3D" id="2.120.10.30">
    <property type="entry name" value="TolB, C-terminal domain"/>
    <property type="match status" value="1"/>
</dbReference>
<keyword evidence="2 4" id="KW-0479">Metal-binding</keyword>
<dbReference type="InterPro" id="IPR011042">
    <property type="entry name" value="6-blade_b-propeller_TolB-like"/>
</dbReference>
<dbReference type="Proteomes" id="UP001374893">
    <property type="component" value="Chromosome"/>
</dbReference>
<dbReference type="InterPro" id="IPR036909">
    <property type="entry name" value="Cyt_c-like_dom_sf"/>
</dbReference>
<proteinExistence type="predicted"/>
<protein>
    <submittedName>
        <fullName evidence="6">Cytochrome c</fullName>
    </submittedName>
</protein>
<evidence type="ECO:0000259" key="5">
    <source>
        <dbReference type="PROSITE" id="PS51007"/>
    </source>
</evidence>
<dbReference type="SUPFAM" id="SSF46626">
    <property type="entry name" value="Cytochrome c"/>
    <property type="match status" value="1"/>
</dbReference>
<evidence type="ECO:0000313" key="7">
    <source>
        <dbReference type="Proteomes" id="UP001374893"/>
    </source>
</evidence>
<evidence type="ECO:0000313" key="6">
    <source>
        <dbReference type="EMBL" id="BCX48929.1"/>
    </source>
</evidence>
<gene>
    <name evidence="6" type="ORF">HAHE_28370</name>
</gene>
<keyword evidence="1 4" id="KW-0349">Heme</keyword>
<dbReference type="NCBIfam" id="TIGR02604">
    <property type="entry name" value="Piru_Ver_Nterm"/>
    <property type="match status" value="1"/>
</dbReference>
<evidence type="ECO:0000256" key="2">
    <source>
        <dbReference type="ARBA" id="ARBA00022723"/>
    </source>
</evidence>
<dbReference type="PANTHER" id="PTHR33546">
    <property type="entry name" value="LARGE, MULTIFUNCTIONAL SECRETED PROTEIN-RELATED"/>
    <property type="match status" value="1"/>
</dbReference>
<organism evidence="6 7">
    <name type="scientific">Haloferula helveola</name>
    <dbReference type="NCBI Taxonomy" id="490095"/>
    <lineage>
        <taxon>Bacteria</taxon>
        <taxon>Pseudomonadati</taxon>
        <taxon>Verrucomicrobiota</taxon>
        <taxon>Verrucomicrobiia</taxon>
        <taxon>Verrucomicrobiales</taxon>
        <taxon>Verrucomicrobiaceae</taxon>
        <taxon>Haloferula</taxon>
    </lineage>
</organism>
<dbReference type="PANTHER" id="PTHR33546:SF1">
    <property type="entry name" value="LARGE, MULTIFUNCTIONAL SECRETED PROTEIN"/>
    <property type="match status" value="1"/>
</dbReference>
<accession>A0ABN6H8I7</accession>
<dbReference type="InterPro" id="IPR013428">
    <property type="entry name" value="Membrane-bound_put_N"/>
</dbReference>
<dbReference type="EMBL" id="AP024702">
    <property type="protein sequence ID" value="BCX48929.1"/>
    <property type="molecule type" value="Genomic_DNA"/>
</dbReference>